<evidence type="ECO:0000256" key="4">
    <source>
        <dbReference type="ARBA" id="ARBA00013152"/>
    </source>
</evidence>
<dbReference type="AlphaFoldDB" id="A0A9X2JRB6"/>
<comment type="caution">
    <text evidence="10">The sequence shown here is derived from an EMBL/GenBank/DDBJ whole genome shotgun (WGS) entry which is preliminary data.</text>
</comment>
<evidence type="ECO:0000256" key="5">
    <source>
        <dbReference type="ARBA" id="ARBA00022679"/>
    </source>
</evidence>
<evidence type="ECO:0000256" key="3">
    <source>
        <dbReference type="ARBA" id="ARBA00007131"/>
    </source>
</evidence>
<gene>
    <name evidence="10" type="ORF">NHG85_17305</name>
</gene>
<sequence length="214" mass="23012">ALPAERRAEFERRIAGEMPDGFDAAVARARESLFAEPQKVATRKASQLALATLAEACPEMIGGSADLTGSNLTRVKAVDSDFQADNPEGRYVSWGVREFGMVAAMNGMSVHGGVIPYGGTFLVFSDYARNAIRLSALMGVGTIHVMTHDSIGLGEDGPTHQPVEHLISLRAIPGLTVFRPADAVETLECWELAIRSRRAPSLLALSRQAVPQLR</sequence>
<reference evidence="10" key="1">
    <citation type="submission" date="2022-06" db="EMBL/GenBank/DDBJ databases">
        <title>Limimaricola sediminis sp. nov., isolated from an intertidal sediment.</title>
        <authorList>
            <person name="Shao X."/>
        </authorList>
    </citation>
    <scope>NUCLEOTIDE SEQUENCE</scope>
    <source>
        <strain evidence="10">ASW11-118</strain>
    </source>
</reference>
<evidence type="ECO:0000256" key="2">
    <source>
        <dbReference type="ARBA" id="ARBA00001964"/>
    </source>
</evidence>
<evidence type="ECO:0000256" key="1">
    <source>
        <dbReference type="ARBA" id="ARBA00001946"/>
    </source>
</evidence>
<dbReference type="Gene3D" id="3.40.50.970">
    <property type="match status" value="1"/>
</dbReference>
<keyword evidence="11" id="KW-1185">Reference proteome</keyword>
<proteinExistence type="inferred from homology"/>
<dbReference type="FunFam" id="3.40.50.970:FF:000003">
    <property type="entry name" value="Transketolase"/>
    <property type="match status" value="1"/>
</dbReference>
<evidence type="ECO:0000313" key="10">
    <source>
        <dbReference type="EMBL" id="MCP1170265.1"/>
    </source>
</evidence>
<dbReference type="Pfam" id="PF02779">
    <property type="entry name" value="Transket_pyr"/>
    <property type="match status" value="1"/>
</dbReference>
<dbReference type="InterPro" id="IPR029061">
    <property type="entry name" value="THDP-binding"/>
</dbReference>
<keyword evidence="6" id="KW-0479">Metal-binding</keyword>
<dbReference type="PANTHER" id="PTHR43522:SF2">
    <property type="entry name" value="TRANSKETOLASE 1-RELATED"/>
    <property type="match status" value="1"/>
</dbReference>
<dbReference type="EMBL" id="JAMYXC010000278">
    <property type="protein sequence ID" value="MCP1170265.1"/>
    <property type="molecule type" value="Genomic_DNA"/>
</dbReference>
<dbReference type="EC" id="2.2.1.1" evidence="4"/>
<accession>A0A9X2JRB6</accession>
<name>A0A9X2JRB6_9RHOB</name>
<dbReference type="SMART" id="SM00861">
    <property type="entry name" value="Transket_pyr"/>
    <property type="match status" value="1"/>
</dbReference>
<evidence type="ECO:0000313" key="11">
    <source>
        <dbReference type="Proteomes" id="UP001139477"/>
    </source>
</evidence>
<organism evidence="10 11">
    <name type="scientific">Limimaricola litoreus</name>
    <dbReference type="NCBI Taxonomy" id="2955316"/>
    <lineage>
        <taxon>Bacteria</taxon>
        <taxon>Pseudomonadati</taxon>
        <taxon>Pseudomonadota</taxon>
        <taxon>Alphaproteobacteria</taxon>
        <taxon>Rhodobacterales</taxon>
        <taxon>Paracoccaceae</taxon>
        <taxon>Limimaricola</taxon>
    </lineage>
</organism>
<dbReference type="SUPFAM" id="SSF52518">
    <property type="entry name" value="Thiamin diphosphate-binding fold (THDP-binding)"/>
    <property type="match status" value="1"/>
</dbReference>
<comment type="cofactor">
    <cofactor evidence="1">
        <name>Mg(2+)</name>
        <dbReference type="ChEBI" id="CHEBI:18420"/>
    </cofactor>
</comment>
<keyword evidence="8" id="KW-0786">Thiamine pyrophosphate</keyword>
<evidence type="ECO:0000256" key="7">
    <source>
        <dbReference type="ARBA" id="ARBA00022842"/>
    </source>
</evidence>
<evidence type="ECO:0000256" key="8">
    <source>
        <dbReference type="ARBA" id="ARBA00023052"/>
    </source>
</evidence>
<dbReference type="CDD" id="cd07033">
    <property type="entry name" value="TPP_PYR_DXS_TK_like"/>
    <property type="match status" value="1"/>
</dbReference>
<evidence type="ECO:0000256" key="6">
    <source>
        <dbReference type="ARBA" id="ARBA00022723"/>
    </source>
</evidence>
<comment type="similarity">
    <text evidence="3">Belongs to the transketolase family.</text>
</comment>
<feature type="non-terminal residue" evidence="10">
    <location>
        <position position="1"/>
    </location>
</feature>
<dbReference type="GO" id="GO:0046872">
    <property type="term" value="F:metal ion binding"/>
    <property type="evidence" value="ECO:0007669"/>
    <property type="project" value="UniProtKB-KW"/>
</dbReference>
<dbReference type="GO" id="GO:0004802">
    <property type="term" value="F:transketolase activity"/>
    <property type="evidence" value="ECO:0007669"/>
    <property type="project" value="UniProtKB-EC"/>
</dbReference>
<protein>
    <recommendedName>
        <fullName evidence="4">transketolase</fullName>
        <ecNumber evidence="4">2.2.1.1</ecNumber>
    </recommendedName>
</protein>
<dbReference type="GO" id="GO:0005829">
    <property type="term" value="C:cytosol"/>
    <property type="evidence" value="ECO:0007669"/>
    <property type="project" value="TreeGrafter"/>
</dbReference>
<keyword evidence="7" id="KW-0460">Magnesium</keyword>
<dbReference type="GO" id="GO:0006098">
    <property type="term" value="P:pentose-phosphate shunt"/>
    <property type="evidence" value="ECO:0007669"/>
    <property type="project" value="TreeGrafter"/>
</dbReference>
<comment type="cofactor">
    <cofactor evidence="2">
        <name>thiamine diphosphate</name>
        <dbReference type="ChEBI" id="CHEBI:58937"/>
    </cofactor>
</comment>
<dbReference type="InterPro" id="IPR033247">
    <property type="entry name" value="Transketolase_fam"/>
</dbReference>
<feature type="non-terminal residue" evidence="10">
    <location>
        <position position="214"/>
    </location>
</feature>
<dbReference type="InterPro" id="IPR005475">
    <property type="entry name" value="Transketolase-like_Pyr-bd"/>
</dbReference>
<dbReference type="Proteomes" id="UP001139477">
    <property type="component" value="Unassembled WGS sequence"/>
</dbReference>
<evidence type="ECO:0000259" key="9">
    <source>
        <dbReference type="SMART" id="SM00861"/>
    </source>
</evidence>
<keyword evidence="5 10" id="KW-0808">Transferase</keyword>
<feature type="domain" description="Transketolase-like pyrimidine-binding" evidence="9">
    <location>
        <begin position="40"/>
        <end position="212"/>
    </location>
</feature>
<dbReference type="PANTHER" id="PTHR43522">
    <property type="entry name" value="TRANSKETOLASE"/>
    <property type="match status" value="1"/>
</dbReference>